<evidence type="ECO:0000313" key="1">
    <source>
        <dbReference type="EMBL" id="JAP14748.1"/>
    </source>
</evidence>
<name>A0A0V0H2Y4_SOLCH</name>
<organism evidence="1">
    <name type="scientific">Solanum chacoense</name>
    <name type="common">Chaco potato</name>
    <dbReference type="NCBI Taxonomy" id="4108"/>
    <lineage>
        <taxon>Eukaryota</taxon>
        <taxon>Viridiplantae</taxon>
        <taxon>Streptophyta</taxon>
        <taxon>Embryophyta</taxon>
        <taxon>Tracheophyta</taxon>
        <taxon>Spermatophyta</taxon>
        <taxon>Magnoliopsida</taxon>
        <taxon>eudicotyledons</taxon>
        <taxon>Gunneridae</taxon>
        <taxon>Pentapetalae</taxon>
        <taxon>asterids</taxon>
        <taxon>lamiids</taxon>
        <taxon>Solanales</taxon>
        <taxon>Solanaceae</taxon>
        <taxon>Solanoideae</taxon>
        <taxon>Solaneae</taxon>
        <taxon>Solanum</taxon>
    </lineage>
</organism>
<accession>A0A0V0H2Y4</accession>
<reference evidence="1" key="1">
    <citation type="submission" date="2015-12" db="EMBL/GenBank/DDBJ databases">
        <title>Gene expression during late stages of embryo sac development: a critical building block for successful pollen-pistil interactions.</title>
        <authorList>
            <person name="Liu Y."/>
            <person name="Joly V."/>
            <person name="Sabar M."/>
            <person name="Matton D.P."/>
        </authorList>
    </citation>
    <scope>NUCLEOTIDE SEQUENCE</scope>
</reference>
<dbReference type="EMBL" id="GEDG01026137">
    <property type="protein sequence ID" value="JAP14748.1"/>
    <property type="molecule type" value="Transcribed_RNA"/>
</dbReference>
<dbReference type="AlphaFoldDB" id="A0A0V0H2Y4"/>
<sequence>MTIVSVVAYKQPFHSNFYSSICEQVRKSQINITHGLTNLLPPTRANKEISPNRMHALHSRYVFTSNNQ</sequence>
<protein>
    <submittedName>
        <fullName evidence="1">Putative ovule protein</fullName>
    </submittedName>
</protein>
<proteinExistence type="predicted"/>